<reference evidence="1 2" key="1">
    <citation type="journal article" date="2020" name="Genome Biol. Evol.">
        <title>Comparative genomics of strictly vertically transmitted, feminizing microsporidia endosymbionts of amphipod crustaceans.</title>
        <authorList>
            <person name="Cormier A."/>
            <person name="Chebbi M.A."/>
            <person name="Giraud I."/>
            <person name="Wattier R."/>
            <person name="Teixeira M."/>
            <person name="Gilbert C."/>
            <person name="Rigaud T."/>
            <person name="Cordaux R."/>
        </authorList>
    </citation>
    <scope>NUCLEOTIDE SEQUENCE [LARGE SCALE GENOMIC DNA]</scope>
    <source>
        <strain evidence="1 2">Ou3-Ou53</strain>
    </source>
</reference>
<gene>
    <name evidence="1" type="ORF">NGRA_0906</name>
</gene>
<keyword evidence="2" id="KW-1185">Reference proteome</keyword>
<evidence type="ECO:0000313" key="2">
    <source>
        <dbReference type="Proteomes" id="UP000740883"/>
    </source>
</evidence>
<organism evidence="1 2">
    <name type="scientific">Nosema granulosis</name>
    <dbReference type="NCBI Taxonomy" id="83296"/>
    <lineage>
        <taxon>Eukaryota</taxon>
        <taxon>Fungi</taxon>
        <taxon>Fungi incertae sedis</taxon>
        <taxon>Microsporidia</taxon>
        <taxon>Nosematidae</taxon>
        <taxon>Nosema</taxon>
    </lineage>
</organism>
<proteinExistence type="predicted"/>
<protein>
    <submittedName>
        <fullName evidence="1">Uncharacterized protein</fullName>
    </submittedName>
</protein>
<accession>A0A9P6KZW0</accession>
<dbReference type="Proteomes" id="UP000740883">
    <property type="component" value="Unassembled WGS sequence"/>
</dbReference>
<sequence length="178" mass="20190">MLTFLIYITIVLSGELNKEVDSRRVSLKRTKHFEDLPALVSDLLKEKSASLTNIKNEDEKKQKLRRIENFEDLRKIDEVSKIMEKTESVPAIHQLPEKTTFCIFEESSDVSSEASQLSNEDLLEASQLYNEDLLEASQLSNEDLLEASQLTNEDLLEASQLSNEDLLEASKAVLLTSN</sequence>
<name>A0A9P6KZW0_9MICR</name>
<dbReference type="EMBL" id="SBJO01000044">
    <property type="protein sequence ID" value="KAF9764009.1"/>
    <property type="molecule type" value="Genomic_DNA"/>
</dbReference>
<evidence type="ECO:0000313" key="1">
    <source>
        <dbReference type="EMBL" id="KAF9764009.1"/>
    </source>
</evidence>
<dbReference type="AlphaFoldDB" id="A0A9P6KZW0"/>
<comment type="caution">
    <text evidence="1">The sequence shown here is derived from an EMBL/GenBank/DDBJ whole genome shotgun (WGS) entry which is preliminary data.</text>
</comment>